<dbReference type="Gene3D" id="2.40.10.480">
    <property type="match status" value="1"/>
</dbReference>
<reference evidence="3 4" key="1">
    <citation type="journal article" date="2014" name="Int. J. Syst. Evol. Microbiol.">
        <title>Complete genome sequence of Corynebacterium casei LMG S-19264T (=DSM 44701T), isolated from a smear-ripened cheese.</title>
        <authorList>
            <consortium name="US DOE Joint Genome Institute (JGI-PGF)"/>
            <person name="Walter F."/>
            <person name="Albersmeier A."/>
            <person name="Kalinowski J."/>
            <person name="Ruckert C."/>
        </authorList>
    </citation>
    <scope>NUCLEOTIDE SEQUENCE [LARGE SCALE GENOMIC DNA]</scope>
    <source>
        <strain evidence="3 4">CGMCC 4.7111</strain>
    </source>
</reference>
<evidence type="ECO:0008006" key="5">
    <source>
        <dbReference type="Google" id="ProtNLM"/>
    </source>
</evidence>
<evidence type="ECO:0000313" key="3">
    <source>
        <dbReference type="EMBL" id="GGN95380.1"/>
    </source>
</evidence>
<gene>
    <name evidence="3" type="ORF">GCM10011579_095890</name>
</gene>
<name>A0A917YHZ3_9ACTN</name>
<evidence type="ECO:0000256" key="1">
    <source>
        <dbReference type="SAM" id="MobiDB-lite"/>
    </source>
</evidence>
<comment type="caution">
    <text evidence="3">The sequence shown here is derived from an EMBL/GenBank/DDBJ whole genome shotgun (WGS) entry which is preliminary data.</text>
</comment>
<keyword evidence="2" id="KW-0732">Signal</keyword>
<feature type="compositionally biased region" description="Low complexity" evidence="1">
    <location>
        <begin position="40"/>
        <end position="52"/>
    </location>
</feature>
<dbReference type="InterPro" id="IPR015943">
    <property type="entry name" value="WD40/YVTN_repeat-like_dom_sf"/>
</dbReference>
<dbReference type="AlphaFoldDB" id="A0A917YHZ3"/>
<sequence length="433" mass="44882">MPRPITPLRALTAAAVLLLAAGCSNDNVATTGSQDKDHPAATGTASGPAARAKAYDPPTAFQTAGKPLPEAATKARMTAGGVMLEALPLTLYRSTVYIGAADGVTVVDGKSGLSDAIHPQGKLQDTSEFNRPKAFAPVLADAGDKDQVLAPFAITVPGTGTQPSRAKIELNAIDTATNKVTWRSNIDLPDWADESRAVAVRVVGVVGNTAVISASSQDNGVIYAFDLDKRAMGWEADHVADAVIAGDQVLAVQIRDLVRQRLAGFPMSGNGKPAWTKRDTSDLSLASAGPDLAVVSGTDYDSGDALVGFYRGDGSSAGSIDGDTFGLQCLYDGRSVTVCHTTMSDGRVFAVDSKTGKLLWQLPEKGSDRLVPTVTSAWHGIVYGETSNGPLLLDARTGADRADKPGIAPVAVNEFIGLALDDNDILNAHSASG</sequence>
<dbReference type="PROSITE" id="PS51257">
    <property type="entry name" value="PROKAR_LIPOPROTEIN"/>
    <property type="match status" value="1"/>
</dbReference>
<accession>A0A917YHZ3</accession>
<feature type="signal peptide" evidence="2">
    <location>
        <begin position="1"/>
        <end position="29"/>
    </location>
</feature>
<evidence type="ECO:0000256" key="2">
    <source>
        <dbReference type="SAM" id="SignalP"/>
    </source>
</evidence>
<evidence type="ECO:0000313" key="4">
    <source>
        <dbReference type="Proteomes" id="UP000600365"/>
    </source>
</evidence>
<feature type="region of interest" description="Disordered" evidence="1">
    <location>
        <begin position="30"/>
        <end position="56"/>
    </location>
</feature>
<dbReference type="Proteomes" id="UP000600365">
    <property type="component" value="Unassembled WGS sequence"/>
</dbReference>
<dbReference type="InterPro" id="IPR018391">
    <property type="entry name" value="PQQ_b-propeller_rpt"/>
</dbReference>
<organism evidence="3 4">
    <name type="scientific">Streptomyces albiflavescens</name>
    <dbReference type="NCBI Taxonomy" id="1623582"/>
    <lineage>
        <taxon>Bacteria</taxon>
        <taxon>Bacillati</taxon>
        <taxon>Actinomycetota</taxon>
        <taxon>Actinomycetes</taxon>
        <taxon>Kitasatosporales</taxon>
        <taxon>Streptomycetaceae</taxon>
        <taxon>Streptomyces</taxon>
    </lineage>
</organism>
<dbReference type="EMBL" id="BMMM01000032">
    <property type="protein sequence ID" value="GGN95380.1"/>
    <property type="molecule type" value="Genomic_DNA"/>
</dbReference>
<feature type="chain" id="PRO_5037641270" description="Lipoprotein" evidence="2">
    <location>
        <begin position="30"/>
        <end position="433"/>
    </location>
</feature>
<keyword evidence="4" id="KW-1185">Reference proteome</keyword>
<dbReference type="SUPFAM" id="SSF50998">
    <property type="entry name" value="Quinoprotein alcohol dehydrogenase-like"/>
    <property type="match status" value="1"/>
</dbReference>
<protein>
    <recommendedName>
        <fullName evidence="5">Lipoprotein</fullName>
    </recommendedName>
</protein>
<dbReference type="Gene3D" id="2.130.10.10">
    <property type="entry name" value="YVTN repeat-like/Quinoprotein amine dehydrogenase"/>
    <property type="match status" value="1"/>
</dbReference>
<dbReference type="SMART" id="SM00564">
    <property type="entry name" value="PQQ"/>
    <property type="match status" value="3"/>
</dbReference>
<proteinExistence type="predicted"/>
<dbReference type="InterPro" id="IPR011047">
    <property type="entry name" value="Quinoprotein_ADH-like_sf"/>
</dbReference>